<feature type="region of interest" description="Disordered" evidence="3">
    <location>
        <begin position="98"/>
        <end position="152"/>
    </location>
</feature>
<dbReference type="SMART" id="SM00343">
    <property type="entry name" value="ZnF_C2HC"/>
    <property type="match status" value="1"/>
</dbReference>
<sequence>MSPVHLRNLGDPSSHPEDREGLSRTRLPGRGHLGHSGLEGYGSRSSAPPTPQRHFSMENGQKEVQPRIPLGRIWSKFPEDMSQRDRLQRPYGYHQSLESHQAVQTSGREGNQDKGESSQYPSYRRTADPDRAYSDSFRLTRSRQNKLSSSFTPFRNQQISGQESPFFKIPERVRPNDPEDVGLGERSTQEPEIAVHTSRISGPINRNITPTQTEHNVVTPESNLNCDKLWLQMSQFAVQTKESLDDFKRMNERLQRKAILQEATIKSIQEICAQFSKASEETNKRLNQVFEEAHHCKRDRDFLDQDINKLFNFYQNMKRQPECHALENPYHQEDIKPDDLLVNKARSSSQYKEGDNMSYSEKEALKQLPMASSWPKLSEKGEYNHMELIDYIDRLFIDLKSIPDCWITARLNTSFRGHASIWYTEMKEIHGRRSCPWWKRQIIQKYSNGTWIWQTTMSFENDKYSVDKDPYEWCLRQSKSLKAIDPQMNMQMRNHKMLTQIPGELEHAVKCRCNQNCTLDEIANTLKNVRKRTNIGKYSPYKSSGFKEKQPFRVEFKDKPRERVAGVAKKKNSCHNCGSTDHYSNNCPKANKKVYAIAKVPEEKSSTKDSESDSMGDAIREQRDNDQDPREELLVEYQEETTLEIKDIQLESGMPQDTENKNLCKHTQDAQTFLVTPTEGMEYIHGTATKITVFIDNSQHQLIIESGAHCSIVARDYLDHHFPN</sequence>
<keyword evidence="2" id="KW-0862">Zinc</keyword>
<feature type="compositionally biased region" description="Basic and acidic residues" evidence="3">
    <location>
        <begin position="618"/>
        <end position="630"/>
    </location>
</feature>
<dbReference type="GO" id="GO:0006397">
    <property type="term" value="P:mRNA processing"/>
    <property type="evidence" value="ECO:0007669"/>
    <property type="project" value="UniProtKB-KW"/>
</dbReference>
<dbReference type="GO" id="GO:0003676">
    <property type="term" value="F:nucleic acid binding"/>
    <property type="evidence" value="ECO:0007669"/>
    <property type="project" value="InterPro"/>
</dbReference>
<dbReference type="GO" id="GO:0008270">
    <property type="term" value="F:zinc ion binding"/>
    <property type="evidence" value="ECO:0007669"/>
    <property type="project" value="UniProtKB-KW"/>
</dbReference>
<feature type="region of interest" description="Disordered" evidence="3">
    <location>
        <begin position="169"/>
        <end position="194"/>
    </location>
</feature>
<feature type="compositionally biased region" description="Basic and acidic residues" evidence="3">
    <location>
        <begin position="600"/>
        <end position="611"/>
    </location>
</feature>
<dbReference type="Pfam" id="PF00098">
    <property type="entry name" value="zf-CCHC"/>
    <property type="match status" value="1"/>
</dbReference>
<keyword evidence="2" id="KW-0479">Metal-binding</keyword>
<dbReference type="InterPro" id="IPR036875">
    <property type="entry name" value="Znf_CCHC_sf"/>
</dbReference>
<evidence type="ECO:0000313" key="5">
    <source>
        <dbReference type="EMBL" id="MBW0476471.1"/>
    </source>
</evidence>
<evidence type="ECO:0000259" key="4">
    <source>
        <dbReference type="PROSITE" id="PS50158"/>
    </source>
</evidence>
<name>A0A9Q3GQT1_9BASI</name>
<gene>
    <name evidence="5" type="ORF">O181_016186</name>
</gene>
<keyword evidence="2" id="KW-0863">Zinc-finger</keyword>
<reference evidence="5" key="1">
    <citation type="submission" date="2021-03" db="EMBL/GenBank/DDBJ databases">
        <title>Draft genome sequence of rust myrtle Austropuccinia psidii MF-1, a brazilian biotype.</title>
        <authorList>
            <person name="Quecine M.C."/>
            <person name="Pachon D.M.R."/>
            <person name="Bonatelli M.L."/>
            <person name="Correr F.H."/>
            <person name="Franceschini L.M."/>
            <person name="Leite T.F."/>
            <person name="Margarido G.R.A."/>
            <person name="Almeida C.A."/>
            <person name="Ferrarezi J.A."/>
            <person name="Labate C.A."/>
        </authorList>
    </citation>
    <scope>NUCLEOTIDE SEQUENCE</scope>
    <source>
        <strain evidence="5">MF-1</strain>
    </source>
</reference>
<proteinExistence type="predicted"/>
<dbReference type="OrthoDB" id="2507294at2759"/>
<keyword evidence="1" id="KW-0507">mRNA processing</keyword>
<evidence type="ECO:0000313" key="6">
    <source>
        <dbReference type="Proteomes" id="UP000765509"/>
    </source>
</evidence>
<feature type="domain" description="CCHC-type" evidence="4">
    <location>
        <begin position="574"/>
        <end position="589"/>
    </location>
</feature>
<protein>
    <recommendedName>
        <fullName evidence="4">CCHC-type domain-containing protein</fullName>
    </recommendedName>
</protein>
<dbReference type="EMBL" id="AVOT02004477">
    <property type="protein sequence ID" value="MBW0476471.1"/>
    <property type="molecule type" value="Genomic_DNA"/>
</dbReference>
<dbReference type="Proteomes" id="UP000765509">
    <property type="component" value="Unassembled WGS sequence"/>
</dbReference>
<keyword evidence="6" id="KW-1185">Reference proteome</keyword>
<evidence type="ECO:0000256" key="1">
    <source>
        <dbReference type="ARBA" id="ARBA00022664"/>
    </source>
</evidence>
<organism evidence="5 6">
    <name type="scientific">Austropuccinia psidii MF-1</name>
    <dbReference type="NCBI Taxonomy" id="1389203"/>
    <lineage>
        <taxon>Eukaryota</taxon>
        <taxon>Fungi</taxon>
        <taxon>Dikarya</taxon>
        <taxon>Basidiomycota</taxon>
        <taxon>Pucciniomycotina</taxon>
        <taxon>Pucciniomycetes</taxon>
        <taxon>Pucciniales</taxon>
        <taxon>Sphaerophragmiaceae</taxon>
        <taxon>Austropuccinia</taxon>
    </lineage>
</organism>
<feature type="region of interest" description="Disordered" evidence="3">
    <location>
        <begin position="600"/>
        <end position="630"/>
    </location>
</feature>
<dbReference type="AlphaFoldDB" id="A0A9Q3GQT1"/>
<dbReference type="PROSITE" id="PS50158">
    <property type="entry name" value="ZF_CCHC"/>
    <property type="match status" value="1"/>
</dbReference>
<evidence type="ECO:0000256" key="2">
    <source>
        <dbReference type="PROSITE-ProRule" id="PRU00047"/>
    </source>
</evidence>
<dbReference type="SUPFAM" id="SSF57756">
    <property type="entry name" value="Retrovirus zinc finger-like domains"/>
    <property type="match status" value="1"/>
</dbReference>
<feature type="compositionally biased region" description="Basic and acidic residues" evidence="3">
    <location>
        <begin position="14"/>
        <end position="23"/>
    </location>
</feature>
<feature type="region of interest" description="Disordered" evidence="3">
    <location>
        <begin position="1"/>
        <end position="72"/>
    </location>
</feature>
<accession>A0A9Q3GQT1</accession>
<dbReference type="Gene3D" id="4.10.60.10">
    <property type="entry name" value="Zinc finger, CCHC-type"/>
    <property type="match status" value="1"/>
</dbReference>
<feature type="compositionally biased region" description="Polar residues" evidence="3">
    <location>
        <begin position="98"/>
        <end position="109"/>
    </location>
</feature>
<evidence type="ECO:0000256" key="3">
    <source>
        <dbReference type="SAM" id="MobiDB-lite"/>
    </source>
</evidence>
<dbReference type="InterPro" id="IPR001878">
    <property type="entry name" value="Znf_CCHC"/>
</dbReference>
<comment type="caution">
    <text evidence="5">The sequence shown here is derived from an EMBL/GenBank/DDBJ whole genome shotgun (WGS) entry which is preliminary data.</text>
</comment>